<accession>A0A9E2NSG7</accession>
<dbReference type="InterPro" id="IPR051454">
    <property type="entry name" value="RNA/ubiquinone_mod_enzymes"/>
</dbReference>
<sequence length="616" mass="67215">MELKSQHSKLLELLAPARDLTVAKAAIAAGADAIFIGGPALGARAAASNQMTEIAALCQYAHRFGVRIHLTLNTLLYDDELALAQDLILQAAKCGVDALIVQDPAIFTLNIPPTLELHASTQCNIDSIAKLKFYADLGCAQAVLPRELSLSEIAAFHQAVPQIRLEVFVAGALCVGQSGICYISEKMTGRSANRGACAQICRLPMELISPQGKVIKAGHLLSLKDNLALEDVPALIAAGVSSFKIEGRLKDELYVKNQCAAFNQKLNDFIATHQDYSRSAIGKVTVGFKPDVRKTFNRGFTDAYLSGSNEKLYADKSPKFIGESCAQVVGVKTQGRGMSLRLQLKPGVSLHNGDAFTYFAADGALQGFRVNRIVALSPTQVQAELNGKVALQAPTILRRNVDSAFEKELLAPRSAWRQVELCCSLKVQDNLLTICYYDVLNRKGQAQHALTVSGDPLSQALMAEKCRRVGMQDYVVGKVLMDDTLQVPLALSTFNQVRRAAFDNYLESASKLAPRAAPFVLPDPLPALNVRSIDPRLCLNARTRDFYAKLGLTLDATDSPSTRVLMTCRNCLIKNYARCFKEGGSVQGFKLKIGARMFKLRCLCRDCRMQILEDRT</sequence>
<dbReference type="InterPro" id="IPR001539">
    <property type="entry name" value="Peptidase_U32"/>
</dbReference>
<dbReference type="Pfam" id="PF01136">
    <property type="entry name" value="Peptidase_U32"/>
    <property type="match status" value="1"/>
</dbReference>
<proteinExistence type="predicted"/>
<protein>
    <submittedName>
        <fullName evidence="1">U32 family peptidase</fullName>
    </submittedName>
</protein>
<dbReference type="PANTHER" id="PTHR30217:SF10">
    <property type="entry name" value="23S RRNA 5-HYDROXYCYTIDINE C2501 SYNTHASE"/>
    <property type="match status" value="1"/>
</dbReference>
<dbReference type="PROSITE" id="PS01276">
    <property type="entry name" value="PEPTIDASE_U32"/>
    <property type="match status" value="1"/>
</dbReference>
<dbReference type="EMBL" id="JAHLFG010000076">
    <property type="protein sequence ID" value="MBU3827226.1"/>
    <property type="molecule type" value="Genomic_DNA"/>
</dbReference>
<reference evidence="1" key="2">
    <citation type="submission" date="2021-04" db="EMBL/GenBank/DDBJ databases">
        <authorList>
            <person name="Gilroy R."/>
        </authorList>
    </citation>
    <scope>NUCLEOTIDE SEQUENCE</scope>
    <source>
        <strain evidence="1">687</strain>
    </source>
</reference>
<dbReference type="AlphaFoldDB" id="A0A9E2NSG7"/>
<reference evidence="1" key="1">
    <citation type="journal article" date="2021" name="PeerJ">
        <title>Extensive microbial diversity within the chicken gut microbiome revealed by metagenomics and culture.</title>
        <authorList>
            <person name="Gilroy R."/>
            <person name="Ravi A."/>
            <person name="Getino M."/>
            <person name="Pursley I."/>
            <person name="Horton D.L."/>
            <person name="Alikhan N.F."/>
            <person name="Baker D."/>
            <person name="Gharbi K."/>
            <person name="Hall N."/>
            <person name="Watson M."/>
            <person name="Adriaenssens E.M."/>
            <person name="Foster-Nyarko E."/>
            <person name="Jarju S."/>
            <person name="Secka A."/>
            <person name="Antonio M."/>
            <person name="Oren A."/>
            <person name="Chaudhuri R.R."/>
            <person name="La Ragione R."/>
            <person name="Hildebrand F."/>
            <person name="Pallen M.J."/>
        </authorList>
    </citation>
    <scope>NUCLEOTIDE SEQUENCE</scope>
    <source>
        <strain evidence="1">687</strain>
    </source>
</reference>
<gene>
    <name evidence="1" type="ORF">IAA31_07030</name>
</gene>
<organism evidence="1 2">
    <name type="scientific">Candidatus Anaerobiospirillum merdipullorum</name>
    <dbReference type="NCBI Taxonomy" id="2838450"/>
    <lineage>
        <taxon>Bacteria</taxon>
        <taxon>Pseudomonadati</taxon>
        <taxon>Pseudomonadota</taxon>
        <taxon>Gammaproteobacteria</taxon>
        <taxon>Aeromonadales</taxon>
        <taxon>Succinivibrionaceae</taxon>
        <taxon>Anaerobiospirillum</taxon>
    </lineage>
</organism>
<comment type="caution">
    <text evidence="1">The sequence shown here is derived from an EMBL/GenBank/DDBJ whole genome shotgun (WGS) entry which is preliminary data.</text>
</comment>
<dbReference type="PANTHER" id="PTHR30217">
    <property type="entry name" value="PEPTIDASE U32 FAMILY"/>
    <property type="match status" value="1"/>
</dbReference>
<dbReference type="Proteomes" id="UP000824150">
    <property type="component" value="Unassembled WGS sequence"/>
</dbReference>
<evidence type="ECO:0000313" key="1">
    <source>
        <dbReference type="EMBL" id="MBU3827226.1"/>
    </source>
</evidence>
<name>A0A9E2NSG7_9GAMM</name>
<evidence type="ECO:0000313" key="2">
    <source>
        <dbReference type="Proteomes" id="UP000824150"/>
    </source>
</evidence>